<organism evidence="2">
    <name type="scientific">Anopheles marajoara</name>
    <dbReference type="NCBI Taxonomy" id="58244"/>
    <lineage>
        <taxon>Eukaryota</taxon>
        <taxon>Metazoa</taxon>
        <taxon>Ecdysozoa</taxon>
        <taxon>Arthropoda</taxon>
        <taxon>Hexapoda</taxon>
        <taxon>Insecta</taxon>
        <taxon>Pterygota</taxon>
        <taxon>Neoptera</taxon>
        <taxon>Endopterygota</taxon>
        <taxon>Diptera</taxon>
        <taxon>Nematocera</taxon>
        <taxon>Culicoidea</taxon>
        <taxon>Culicidae</taxon>
        <taxon>Anophelinae</taxon>
        <taxon>Anopheles</taxon>
    </lineage>
</organism>
<feature type="chain" id="PRO_5014941239" evidence="1">
    <location>
        <begin position="19"/>
        <end position="76"/>
    </location>
</feature>
<evidence type="ECO:0000313" key="2">
    <source>
        <dbReference type="EMBL" id="MBW63045.1"/>
    </source>
</evidence>
<reference evidence="2" key="1">
    <citation type="submission" date="2018-01" db="EMBL/GenBank/DDBJ databases">
        <title>An insight into the sialome of Amazonian anophelines.</title>
        <authorList>
            <person name="Ribeiro J.M."/>
            <person name="Scarpassa V."/>
            <person name="Calvo E."/>
        </authorList>
    </citation>
    <scope>NUCLEOTIDE SEQUENCE</scope>
    <source>
        <tissue evidence="2">Salivary glands</tissue>
    </source>
</reference>
<feature type="signal peptide" evidence="1">
    <location>
        <begin position="1"/>
        <end position="18"/>
    </location>
</feature>
<dbReference type="EMBL" id="GGFJ01013904">
    <property type="protein sequence ID" value="MBW63045.1"/>
    <property type="molecule type" value="Transcribed_RNA"/>
</dbReference>
<protein>
    <submittedName>
        <fullName evidence="2">Putative secreted protein</fullName>
    </submittedName>
</protein>
<accession>A0A2M4CCT6</accession>
<dbReference type="AlphaFoldDB" id="A0A2M4CCT6"/>
<name>A0A2M4CCT6_9DIPT</name>
<evidence type="ECO:0000256" key="1">
    <source>
        <dbReference type="SAM" id="SignalP"/>
    </source>
</evidence>
<sequence>MGACVILFTISLASPSWPFQIHLSILPTTVGKHTKENQQKNKQYHPNFNVAQCIVGMRILHSVLSRSLCTATGWLL</sequence>
<proteinExistence type="predicted"/>
<keyword evidence="1" id="KW-0732">Signal</keyword>